<feature type="domain" description="SHSP" evidence="4">
    <location>
        <begin position="116"/>
        <end position="235"/>
    </location>
</feature>
<reference evidence="5 6" key="1">
    <citation type="submission" date="2014-03" db="EMBL/GenBank/DDBJ databases">
        <title>The Genome Sequence of Plasmodium fragile nilgiri.</title>
        <authorList>
            <consortium name="The Broad Institute Genomics Platform"/>
            <consortium name="The Broad Institute Genome Sequencing Center for Infectious Disease"/>
            <person name="Neafsey D."/>
            <person name="Duraisingh M."/>
            <person name="Young S.K."/>
            <person name="Zeng Q."/>
            <person name="Gargeya S."/>
            <person name="Abouelleil A."/>
            <person name="Alvarado L."/>
            <person name="Chapman S.B."/>
            <person name="Gainer-Dewar J."/>
            <person name="Goldberg J."/>
            <person name="Griggs A."/>
            <person name="Gujja S."/>
            <person name="Hansen M."/>
            <person name="Howarth C."/>
            <person name="Imamovic A."/>
            <person name="Larimer J."/>
            <person name="Pearson M."/>
            <person name="Poon T.W."/>
            <person name="Priest M."/>
            <person name="Roberts A."/>
            <person name="Saif S."/>
            <person name="Shea T."/>
            <person name="Sykes S."/>
            <person name="Wortman J."/>
            <person name="Nusbaum C."/>
            <person name="Birren B."/>
        </authorList>
    </citation>
    <scope>NUCLEOTIDE SEQUENCE [LARGE SCALE GENOMIC DNA]</scope>
    <source>
        <strain evidence="6">nilgiri</strain>
    </source>
</reference>
<dbReference type="AlphaFoldDB" id="A0A0D9QIN1"/>
<dbReference type="PANTHER" id="PTHR11527">
    <property type="entry name" value="HEAT-SHOCK PROTEIN 20 FAMILY MEMBER"/>
    <property type="match status" value="1"/>
</dbReference>
<dbReference type="GeneID" id="24269060"/>
<sequence>MVTLNSTDPQVVIESSGVPTIRTSSTTTPVVITTPLGKNMYSSYSYSNPISSSYTSSHHNACEYNWERVSTKPSHGTQHSEYVKTFEVPTGLYYEAMPLKRNTNNIFEVTPSKEELNKINYNPRIEVYSTCNFVIIMMDLPGVCKENLKVELENGVLKIFGHKYKAPLEELQTEHEYHTKIIERVGEYYFCKMFQMPPVFSDGQSISCTLRDGELTLKMLASELRAHKRVVEVQS</sequence>
<dbReference type="InterPro" id="IPR002068">
    <property type="entry name" value="A-crystallin/Hsp20_dom"/>
</dbReference>
<keyword evidence="6" id="KW-1185">Reference proteome</keyword>
<comment type="similarity">
    <text evidence="2 3">Belongs to the small heat shock protein (HSP20) family.</text>
</comment>
<evidence type="ECO:0000256" key="3">
    <source>
        <dbReference type="RuleBase" id="RU003616"/>
    </source>
</evidence>
<evidence type="ECO:0000259" key="4">
    <source>
        <dbReference type="PROSITE" id="PS01031"/>
    </source>
</evidence>
<evidence type="ECO:0000256" key="1">
    <source>
        <dbReference type="ARBA" id="ARBA00023016"/>
    </source>
</evidence>
<dbReference type="InterPro" id="IPR008978">
    <property type="entry name" value="HSP20-like_chaperone"/>
</dbReference>
<dbReference type="SUPFAM" id="SSF49764">
    <property type="entry name" value="HSP20-like chaperones"/>
    <property type="match status" value="1"/>
</dbReference>
<dbReference type="EMBL" id="KQ001689">
    <property type="protein sequence ID" value="KJP86642.1"/>
    <property type="molecule type" value="Genomic_DNA"/>
</dbReference>
<dbReference type="Proteomes" id="UP000054561">
    <property type="component" value="Unassembled WGS sequence"/>
</dbReference>
<dbReference type="OrthoDB" id="1431247at2759"/>
<organism evidence="5 6">
    <name type="scientific">Plasmodium fragile</name>
    <dbReference type="NCBI Taxonomy" id="5857"/>
    <lineage>
        <taxon>Eukaryota</taxon>
        <taxon>Sar</taxon>
        <taxon>Alveolata</taxon>
        <taxon>Apicomplexa</taxon>
        <taxon>Aconoidasida</taxon>
        <taxon>Haemosporida</taxon>
        <taxon>Plasmodiidae</taxon>
        <taxon>Plasmodium</taxon>
        <taxon>Plasmodium (Plasmodium)</taxon>
    </lineage>
</organism>
<dbReference type="PROSITE" id="PS01031">
    <property type="entry name" value="SHSP"/>
    <property type="match status" value="1"/>
</dbReference>
<evidence type="ECO:0000256" key="2">
    <source>
        <dbReference type="PROSITE-ProRule" id="PRU00285"/>
    </source>
</evidence>
<dbReference type="Gene3D" id="2.60.40.790">
    <property type="match status" value="1"/>
</dbReference>
<gene>
    <name evidence="5" type="ORF">AK88_03746</name>
</gene>
<dbReference type="InterPro" id="IPR031107">
    <property type="entry name" value="Small_HSP"/>
</dbReference>
<proteinExistence type="inferred from homology"/>
<protein>
    <recommendedName>
        <fullName evidence="4">SHSP domain-containing protein</fullName>
    </recommendedName>
</protein>
<dbReference type="RefSeq" id="XP_012336779.1">
    <property type="nucleotide sequence ID" value="XM_012481356.1"/>
</dbReference>
<keyword evidence="1" id="KW-0346">Stress response</keyword>
<evidence type="ECO:0000313" key="6">
    <source>
        <dbReference type="Proteomes" id="UP000054561"/>
    </source>
</evidence>
<accession>A0A0D9QIN1</accession>
<dbReference type="VEuPathDB" id="PlasmoDB:AK88_03746"/>
<dbReference type="OMA" id="ITYNPRI"/>
<evidence type="ECO:0000313" key="5">
    <source>
        <dbReference type="EMBL" id="KJP86642.1"/>
    </source>
</evidence>
<dbReference type="Pfam" id="PF00011">
    <property type="entry name" value="HSP20"/>
    <property type="match status" value="1"/>
</dbReference>
<dbReference type="CDD" id="cd06464">
    <property type="entry name" value="ACD_sHsps-like"/>
    <property type="match status" value="1"/>
</dbReference>
<name>A0A0D9QIN1_PLAFR</name>